<dbReference type="Proteomes" id="UP000828251">
    <property type="component" value="Unassembled WGS sequence"/>
</dbReference>
<evidence type="ECO:0008006" key="4">
    <source>
        <dbReference type="Google" id="ProtNLM"/>
    </source>
</evidence>
<evidence type="ECO:0000313" key="3">
    <source>
        <dbReference type="Proteomes" id="UP000828251"/>
    </source>
</evidence>
<proteinExistence type="predicted"/>
<reference evidence="2 3" key="1">
    <citation type="journal article" date="2021" name="Plant Biotechnol. J.">
        <title>Multi-omics assisted identification of the key and species-specific regulatory components of drought-tolerant mechanisms in Gossypium stocksii.</title>
        <authorList>
            <person name="Yu D."/>
            <person name="Ke L."/>
            <person name="Zhang D."/>
            <person name="Wu Y."/>
            <person name="Sun Y."/>
            <person name="Mei J."/>
            <person name="Sun J."/>
            <person name="Sun Y."/>
        </authorList>
    </citation>
    <scope>NUCLEOTIDE SEQUENCE [LARGE SCALE GENOMIC DNA]</scope>
    <source>
        <strain evidence="3">cv. E1</strain>
        <tissue evidence="2">Leaf</tissue>
    </source>
</reference>
<evidence type="ECO:0000256" key="1">
    <source>
        <dbReference type="SAM" id="Coils"/>
    </source>
</evidence>
<dbReference type="AlphaFoldDB" id="A0A9D3V301"/>
<dbReference type="OrthoDB" id="1749972at2759"/>
<accession>A0A9D3V301</accession>
<feature type="coiled-coil region" evidence="1">
    <location>
        <begin position="49"/>
        <end position="76"/>
    </location>
</feature>
<name>A0A9D3V301_9ROSI</name>
<sequence length="265" mass="30527">MKLFLKLKRLKRSLKALNSEAFGDISDRVRKKRAELEELQIASLRCDYNLDCQRQIERVQAEVKGLQDAKERFYRQKARVQWLQEGDHSTKFFHNAVAVKKNKHTIRALVDDKGTKLDTPEQIEVEIIQFYQNLLGCADAKRKHEMIWFGLLRGMKLNKQSLIKVMTGPDGYTAFFFKAAWNIVADDFVDAVKFFFISSKLLGAFNATTGTVDSVIGIWCILQEFYYFSSLQLNVSKTEIFVAGMAKDDLVTVQRVTGFKWEGCL</sequence>
<protein>
    <recommendedName>
        <fullName evidence="4">Reverse transcriptase domain-containing protein</fullName>
    </recommendedName>
</protein>
<evidence type="ECO:0000313" key="2">
    <source>
        <dbReference type="EMBL" id="KAH1067046.1"/>
    </source>
</evidence>
<dbReference type="EMBL" id="JAIQCV010000009">
    <property type="protein sequence ID" value="KAH1067046.1"/>
    <property type="molecule type" value="Genomic_DNA"/>
</dbReference>
<comment type="caution">
    <text evidence="2">The sequence shown here is derived from an EMBL/GenBank/DDBJ whole genome shotgun (WGS) entry which is preliminary data.</text>
</comment>
<organism evidence="2 3">
    <name type="scientific">Gossypium stocksii</name>
    <dbReference type="NCBI Taxonomy" id="47602"/>
    <lineage>
        <taxon>Eukaryota</taxon>
        <taxon>Viridiplantae</taxon>
        <taxon>Streptophyta</taxon>
        <taxon>Embryophyta</taxon>
        <taxon>Tracheophyta</taxon>
        <taxon>Spermatophyta</taxon>
        <taxon>Magnoliopsida</taxon>
        <taxon>eudicotyledons</taxon>
        <taxon>Gunneridae</taxon>
        <taxon>Pentapetalae</taxon>
        <taxon>rosids</taxon>
        <taxon>malvids</taxon>
        <taxon>Malvales</taxon>
        <taxon>Malvaceae</taxon>
        <taxon>Malvoideae</taxon>
        <taxon>Gossypium</taxon>
    </lineage>
</organism>
<keyword evidence="3" id="KW-1185">Reference proteome</keyword>
<gene>
    <name evidence="2" type="ORF">J1N35_032033</name>
</gene>
<keyword evidence="1" id="KW-0175">Coiled coil</keyword>